<evidence type="ECO:0000256" key="2">
    <source>
        <dbReference type="ARBA" id="ARBA00022840"/>
    </source>
</evidence>
<dbReference type="Proteomes" id="UP000325004">
    <property type="component" value="Chromosome"/>
</dbReference>
<dbReference type="CDD" id="cd03263">
    <property type="entry name" value="ABC_subfamily_A"/>
    <property type="match status" value="1"/>
</dbReference>
<dbReference type="InterPro" id="IPR003439">
    <property type="entry name" value="ABC_transporter-like_ATP-bd"/>
</dbReference>
<dbReference type="PANTHER" id="PTHR43038:SF3">
    <property type="entry name" value="ABC TRANSPORTER G FAMILY MEMBER 20 ISOFORM X1"/>
    <property type="match status" value="1"/>
</dbReference>
<dbReference type="Pfam" id="PF00005">
    <property type="entry name" value="ABC_tran"/>
    <property type="match status" value="1"/>
</dbReference>
<dbReference type="KEGG" id="cpri:FZC34_00475"/>
<dbReference type="Gene3D" id="3.40.50.300">
    <property type="entry name" value="P-loop containing nucleotide triphosphate hydrolases"/>
    <property type="match status" value="1"/>
</dbReference>
<evidence type="ECO:0000313" key="5">
    <source>
        <dbReference type="Proteomes" id="UP000325004"/>
    </source>
</evidence>
<dbReference type="EMBL" id="CP043316">
    <property type="protein sequence ID" value="QEK38396.1"/>
    <property type="molecule type" value="Genomic_DNA"/>
</dbReference>
<dbReference type="SMART" id="SM00382">
    <property type="entry name" value="AAA"/>
    <property type="match status" value="1"/>
</dbReference>
<dbReference type="InterPro" id="IPR027417">
    <property type="entry name" value="P-loop_NTPase"/>
</dbReference>
<dbReference type="GO" id="GO:0016887">
    <property type="term" value="F:ATP hydrolysis activity"/>
    <property type="evidence" value="ECO:0007669"/>
    <property type="project" value="InterPro"/>
</dbReference>
<evidence type="ECO:0000313" key="4">
    <source>
        <dbReference type="EMBL" id="QEK38396.1"/>
    </source>
</evidence>
<accession>A0A5C0UE82</accession>
<dbReference type="GO" id="GO:0005524">
    <property type="term" value="F:ATP binding"/>
    <property type="evidence" value="ECO:0007669"/>
    <property type="project" value="UniProtKB-KW"/>
</dbReference>
<name>A0A5C0UE82_9PROT</name>
<proteinExistence type="predicted"/>
<gene>
    <name evidence="4" type="ORF">FZC34_00475</name>
</gene>
<dbReference type="InterPro" id="IPR003593">
    <property type="entry name" value="AAA+_ATPase"/>
</dbReference>
<dbReference type="PANTHER" id="PTHR43038">
    <property type="entry name" value="ATP-BINDING CASSETTE, SUB-FAMILY H, MEMBER 1"/>
    <property type="match status" value="1"/>
</dbReference>
<feature type="domain" description="ABC transporter" evidence="3">
    <location>
        <begin position="5"/>
        <end position="236"/>
    </location>
</feature>
<dbReference type="AlphaFoldDB" id="A0A5C0UE82"/>
<dbReference type="RefSeq" id="WP_148971512.1">
    <property type="nucleotide sequence ID" value="NZ_CP043316.1"/>
</dbReference>
<evidence type="ECO:0000256" key="1">
    <source>
        <dbReference type="ARBA" id="ARBA00022741"/>
    </source>
</evidence>
<reference evidence="4 5" key="1">
    <citation type="submission" date="2019-08" db="EMBL/GenBank/DDBJ databases">
        <title>Highly reduced genomes of protist endosymbionts show evolutionary convergence.</title>
        <authorList>
            <person name="George E."/>
            <person name="Husnik F."/>
            <person name="Tashyreva D."/>
            <person name="Prokopchuk G."/>
            <person name="Horak A."/>
            <person name="Kwong W.K."/>
            <person name="Lukes J."/>
            <person name="Keeling P.J."/>
        </authorList>
    </citation>
    <scope>NUCLEOTIDE SEQUENCE [LARGE SCALE GENOMIC DNA]</scope>
    <source>
        <strain evidence="4">1604LC</strain>
    </source>
</reference>
<dbReference type="OrthoDB" id="9778547at2"/>
<sequence length="243" mass="27331">MHNVYQIKNVCKTYPNGHKALNNVSININQGEVIGLIGVNGSGKTTLSSIIASLIPLTSGEVLYNGKSIYDNISKHRQMIGLCPQKINLDNRITVKENLINDALFFGLSRKEAVERFNVISKKLMLQEYENSYPATLSGGYKQRVSIGRSLMHDPKLVIFDEPTLGLDPHIRKHLWDIILDLKKDGVSVILTTHYMDEVEYLSDYICLLHNGEVKFSGTLDELKKERNGNLEDIMVAISEEEA</sequence>
<keyword evidence="1" id="KW-0547">Nucleotide-binding</keyword>
<keyword evidence="5" id="KW-1185">Reference proteome</keyword>
<protein>
    <submittedName>
        <fullName evidence="4">ABC transporter ATP-binding protein</fullName>
    </submittedName>
</protein>
<dbReference type="PROSITE" id="PS50893">
    <property type="entry name" value="ABC_TRANSPORTER_2"/>
    <property type="match status" value="1"/>
</dbReference>
<evidence type="ECO:0000259" key="3">
    <source>
        <dbReference type="PROSITE" id="PS50893"/>
    </source>
</evidence>
<keyword evidence="2 4" id="KW-0067">ATP-binding</keyword>
<organism evidence="4 5">
    <name type="scientific">Candidatus Cytomitobacter primus</name>
    <dbReference type="NCBI Taxonomy" id="2066024"/>
    <lineage>
        <taxon>Bacteria</taxon>
        <taxon>Pseudomonadati</taxon>
        <taxon>Pseudomonadota</taxon>
        <taxon>Alphaproteobacteria</taxon>
        <taxon>Holosporales</taxon>
        <taxon>Holosporaceae</taxon>
        <taxon>Candidatus Cytomitobacter</taxon>
    </lineage>
</organism>
<dbReference type="SUPFAM" id="SSF52540">
    <property type="entry name" value="P-loop containing nucleoside triphosphate hydrolases"/>
    <property type="match status" value="1"/>
</dbReference>